<evidence type="ECO:0000313" key="27">
    <source>
        <dbReference type="EMBL" id="SDO65391.1"/>
    </source>
</evidence>
<keyword evidence="3" id="KW-0813">Transport</keyword>
<dbReference type="RefSeq" id="WP_092219894.1">
    <property type="nucleotide sequence ID" value="NZ_FNJI01000004.1"/>
</dbReference>
<comment type="catalytic activity">
    <reaction evidence="14">
        <text>L-aspartyl-L-lysine(out) = L-aspartyl-L-lysine(in)</text>
        <dbReference type="Rhea" id="RHEA:79411"/>
        <dbReference type="ChEBI" id="CHEBI:229953"/>
    </reaction>
</comment>
<dbReference type="STRING" id="91360.SAMN05660330_00733"/>
<feature type="transmembrane region" description="Helical" evidence="25">
    <location>
        <begin position="106"/>
        <end position="126"/>
    </location>
</feature>
<feature type="domain" description="Major facilitator superfamily (MFS) profile" evidence="26">
    <location>
        <begin position="7"/>
        <end position="426"/>
    </location>
</feature>
<evidence type="ECO:0000256" key="8">
    <source>
        <dbReference type="ARBA" id="ARBA00044876"/>
    </source>
</evidence>
<evidence type="ECO:0000256" key="1">
    <source>
        <dbReference type="ARBA" id="ARBA00004155"/>
    </source>
</evidence>
<evidence type="ECO:0000256" key="4">
    <source>
        <dbReference type="ARBA" id="ARBA00022692"/>
    </source>
</evidence>
<feature type="transmembrane region" description="Helical" evidence="25">
    <location>
        <begin position="138"/>
        <end position="160"/>
    </location>
</feature>
<evidence type="ECO:0000256" key="24">
    <source>
        <dbReference type="ARBA" id="ARBA00046376"/>
    </source>
</evidence>
<keyword evidence="4 25" id="KW-0812">Transmembrane</keyword>
<dbReference type="EMBL" id="FNJI01000004">
    <property type="protein sequence ID" value="SDO65391.1"/>
    <property type="molecule type" value="Genomic_DNA"/>
</dbReference>
<evidence type="ECO:0000256" key="3">
    <source>
        <dbReference type="ARBA" id="ARBA00022448"/>
    </source>
</evidence>
<comment type="function">
    <text evidence="23">Lysosomal dipeptide uniporter that selectively exports lysine, arginine or histidine-containing dipeptides with a net positive charge from the lysosome lumen into the cytosol. Could play a role in a specific type of protein O-glycosylation indirectly regulating macrophages migration and tissue invasion. Also essential for liver homeostasis.</text>
</comment>
<comment type="subunit">
    <text evidence="24">Homodimer. Interacts with lysosomal protein GLMP (via lumenal domain); the interaction starts while both proteins are still in the endoplasmic reticulum and is required for stabilization of MFSD1 in lysosomes but has no direct effect on its targeting to lysosomes or transporter activity.</text>
</comment>
<sequence length="434" mass="46438">MAHSPATAPTFRNSLFVWGFGAAFYVLAFFHRVAPAVITNELMQDFAITGTALGNLSAFYFYSYVAMQIPTGILADRCGPRRLLTGGALVAAVGAVMFALAPTFIWAVTGRLLIGASVAVAFVGLLKLSINWFPPNQFALISGLTLFCGVAGAVFAGTPLRLLVDGFGWRNTILFSAALTLVVAGGSWIFIRDFPRHKGFRDFSPSLPPGAPVKRSGILPDIVEVASIRNALLLFFIPAGLVGAILTFSGLWGVPYLSAAYGVSPAFSAALSSALLTAWAVGGPFFGWLSDRIGNRKTVYVCGYVFAILGWTIIIYCRNLSMLQLAAAMVITGFCSGAMIISFAFAKESAPARLAGTVSGIVNMGVMIGPMILQPAVGTILDLLWEGNSHLGVRIYNVDAYEKGFSLMIIWALFSLTLLLFTRETHCRQLAEKQ</sequence>
<keyword evidence="5 25" id="KW-1133">Transmembrane helix</keyword>
<dbReference type="GO" id="GO:0005765">
    <property type="term" value="C:lysosomal membrane"/>
    <property type="evidence" value="ECO:0007669"/>
    <property type="project" value="UniProtKB-SubCell"/>
</dbReference>
<comment type="catalytic activity">
    <reaction evidence="16">
        <text>L-lysyl-L-lysine(out) = L-lysyl-L-lysine(in)</text>
        <dbReference type="Rhea" id="RHEA:79403"/>
        <dbReference type="ChEBI" id="CHEBI:229956"/>
    </reaction>
</comment>
<comment type="catalytic activity">
    <reaction evidence="8">
        <text>L-lysyl-L-alanine(out) = L-lysyl-L-alanine(in)</text>
        <dbReference type="Rhea" id="RHEA:79399"/>
        <dbReference type="ChEBI" id="CHEBI:229954"/>
    </reaction>
</comment>
<feature type="transmembrane region" description="Helical" evidence="25">
    <location>
        <begin position="15"/>
        <end position="34"/>
    </location>
</feature>
<comment type="subcellular location">
    <subcellularLocation>
        <location evidence="1">Lysosome membrane</location>
        <topology evidence="1">Multi-pass membrane protein</topology>
    </subcellularLocation>
</comment>
<feature type="transmembrane region" description="Helical" evidence="25">
    <location>
        <begin position="83"/>
        <end position="100"/>
    </location>
</feature>
<comment type="catalytic activity">
    <reaction evidence="11">
        <text>L-alpha-aminoacyl-L-histidine(out) = L-alpha-aminoacyl-L-histidine(in)</text>
        <dbReference type="Rhea" id="RHEA:79375"/>
        <dbReference type="ChEBI" id="CHEBI:229967"/>
    </reaction>
</comment>
<evidence type="ECO:0000256" key="17">
    <source>
        <dbReference type="ARBA" id="ARBA00044903"/>
    </source>
</evidence>
<keyword evidence="6 25" id="KW-0472">Membrane</keyword>
<comment type="catalytic activity">
    <reaction evidence="17">
        <text>L-arginyl-glycine(out) = L-arginyl-glycine(in)</text>
        <dbReference type="Rhea" id="RHEA:79391"/>
        <dbReference type="ChEBI" id="CHEBI:229955"/>
    </reaction>
</comment>
<dbReference type="InterPro" id="IPR052187">
    <property type="entry name" value="MFSD1"/>
</dbReference>
<comment type="similarity">
    <text evidence="2">Belongs to the major facilitator superfamily.</text>
</comment>
<evidence type="ECO:0000256" key="23">
    <source>
        <dbReference type="ARBA" id="ARBA00045709"/>
    </source>
</evidence>
<evidence type="ECO:0000256" key="18">
    <source>
        <dbReference type="ARBA" id="ARBA00044912"/>
    </source>
</evidence>
<evidence type="ECO:0000256" key="11">
    <source>
        <dbReference type="ARBA" id="ARBA00044884"/>
    </source>
</evidence>
<dbReference type="InterPro" id="IPR011701">
    <property type="entry name" value="MFS"/>
</dbReference>
<dbReference type="InterPro" id="IPR020846">
    <property type="entry name" value="MFS_dom"/>
</dbReference>
<evidence type="ECO:0000259" key="26">
    <source>
        <dbReference type="PROSITE" id="PS50850"/>
    </source>
</evidence>
<evidence type="ECO:0000256" key="21">
    <source>
        <dbReference type="ARBA" id="ARBA00044985"/>
    </source>
</evidence>
<dbReference type="PANTHER" id="PTHR23512:SF3">
    <property type="entry name" value="MAJOR FACILITATOR SUPERFAMILY DOMAIN-CONTAINING PROTEIN 1"/>
    <property type="match status" value="1"/>
</dbReference>
<dbReference type="GO" id="GO:0022857">
    <property type="term" value="F:transmembrane transporter activity"/>
    <property type="evidence" value="ECO:0007669"/>
    <property type="project" value="InterPro"/>
</dbReference>
<keyword evidence="7" id="KW-0458">Lysosome</keyword>
<organism evidence="27 28">
    <name type="scientific">Desulforhopalus singaporensis</name>
    <dbReference type="NCBI Taxonomy" id="91360"/>
    <lineage>
        <taxon>Bacteria</taxon>
        <taxon>Pseudomonadati</taxon>
        <taxon>Thermodesulfobacteriota</taxon>
        <taxon>Desulfobulbia</taxon>
        <taxon>Desulfobulbales</taxon>
        <taxon>Desulfocapsaceae</taxon>
        <taxon>Desulforhopalus</taxon>
    </lineage>
</organism>
<feature type="transmembrane region" description="Helical" evidence="25">
    <location>
        <begin position="358"/>
        <end position="385"/>
    </location>
</feature>
<dbReference type="SUPFAM" id="SSF103473">
    <property type="entry name" value="MFS general substrate transporter"/>
    <property type="match status" value="1"/>
</dbReference>
<evidence type="ECO:0000256" key="15">
    <source>
        <dbReference type="ARBA" id="ARBA00044899"/>
    </source>
</evidence>
<feature type="transmembrane region" description="Helical" evidence="25">
    <location>
        <begin position="298"/>
        <end position="316"/>
    </location>
</feature>
<evidence type="ECO:0000256" key="2">
    <source>
        <dbReference type="ARBA" id="ARBA00008335"/>
    </source>
</evidence>
<evidence type="ECO:0000256" key="16">
    <source>
        <dbReference type="ARBA" id="ARBA00044900"/>
    </source>
</evidence>
<feature type="transmembrane region" description="Helical" evidence="25">
    <location>
        <begin position="232"/>
        <end position="254"/>
    </location>
</feature>
<comment type="catalytic activity">
    <reaction evidence="12">
        <text>L-lysyl-L-alpha-amino acid(out) = L-lysyl-L-alpha-amino acid(in)</text>
        <dbReference type="Rhea" id="RHEA:79387"/>
        <dbReference type="ChEBI" id="CHEBI:229965"/>
    </reaction>
</comment>
<dbReference type="AlphaFoldDB" id="A0A1H0LBN3"/>
<dbReference type="Gene3D" id="1.20.1250.20">
    <property type="entry name" value="MFS general substrate transporter like domains"/>
    <property type="match status" value="2"/>
</dbReference>
<evidence type="ECO:0000256" key="12">
    <source>
        <dbReference type="ARBA" id="ARBA00044891"/>
    </source>
</evidence>
<evidence type="ECO:0000256" key="22">
    <source>
        <dbReference type="ARBA" id="ARBA00045018"/>
    </source>
</evidence>
<evidence type="ECO:0000256" key="9">
    <source>
        <dbReference type="ARBA" id="ARBA00044878"/>
    </source>
</evidence>
<dbReference type="Proteomes" id="UP000199073">
    <property type="component" value="Unassembled WGS sequence"/>
</dbReference>
<dbReference type="OrthoDB" id="5315372at2"/>
<dbReference type="PROSITE" id="PS50850">
    <property type="entry name" value="MFS"/>
    <property type="match status" value="1"/>
</dbReference>
<comment type="catalytic activity">
    <reaction evidence="13">
        <text>L-alpha-aminoacyl-L-lysine(out) = L-alpha-aminoacyl-L-lysine(in)</text>
        <dbReference type="Rhea" id="RHEA:79383"/>
        <dbReference type="ChEBI" id="CHEBI:229966"/>
    </reaction>
</comment>
<evidence type="ECO:0000256" key="25">
    <source>
        <dbReference type="SAM" id="Phobius"/>
    </source>
</evidence>
<evidence type="ECO:0000256" key="7">
    <source>
        <dbReference type="ARBA" id="ARBA00023228"/>
    </source>
</evidence>
<feature type="transmembrane region" description="Helical" evidence="25">
    <location>
        <begin position="172"/>
        <end position="191"/>
    </location>
</feature>
<dbReference type="PANTHER" id="PTHR23512">
    <property type="entry name" value="MAJOR FACILITATOR SUPERFAMILY DOMAIN-CONTAINING PROTEIN 1"/>
    <property type="match status" value="1"/>
</dbReference>
<gene>
    <name evidence="27" type="ORF">SAMN05660330_00733</name>
</gene>
<reference evidence="27 28" key="1">
    <citation type="submission" date="2016-10" db="EMBL/GenBank/DDBJ databases">
        <authorList>
            <person name="de Groot N.N."/>
        </authorList>
    </citation>
    <scope>NUCLEOTIDE SEQUENCE [LARGE SCALE GENOMIC DNA]</scope>
    <source>
        <strain evidence="27 28">DSM 12130</strain>
    </source>
</reference>
<keyword evidence="28" id="KW-1185">Reference proteome</keyword>
<evidence type="ECO:0000256" key="10">
    <source>
        <dbReference type="ARBA" id="ARBA00044881"/>
    </source>
</evidence>
<protein>
    <recommendedName>
        <fullName evidence="21">Lysosomal dipeptide transporter MFSD1</fullName>
    </recommendedName>
    <alternativeName>
        <fullName evidence="22">Major facilitator superfamily domain-containing protein 1</fullName>
    </alternativeName>
</protein>
<evidence type="ECO:0000256" key="14">
    <source>
        <dbReference type="ARBA" id="ARBA00044898"/>
    </source>
</evidence>
<comment type="catalytic activity">
    <reaction evidence="18">
        <text>L-histidyl-L-alpha-amino acid(out) = L-histidyl-L-alpha-amino acid(in)</text>
        <dbReference type="Rhea" id="RHEA:79379"/>
        <dbReference type="ChEBI" id="CHEBI:229964"/>
    </reaction>
</comment>
<comment type="catalytic activity">
    <reaction evidence="15">
        <text>L-arginyl-L-alpha-amino acid(out) = L-arginyl-L-alpha-amino acid(in)</text>
        <dbReference type="Rhea" id="RHEA:79371"/>
        <dbReference type="ChEBI" id="CHEBI:84315"/>
    </reaction>
</comment>
<comment type="catalytic activity">
    <reaction evidence="10">
        <text>L-alpha-aminoacyl-L-arginine(out) = L-alpha-aminoacyl-L-arginine(in)</text>
        <dbReference type="Rhea" id="RHEA:79367"/>
        <dbReference type="ChEBI" id="CHEBI:229968"/>
    </reaction>
</comment>
<comment type="catalytic activity">
    <reaction evidence="20">
        <text>L-lysyl-glycine(out) = L-lysyl-glycine(in)</text>
        <dbReference type="Rhea" id="RHEA:79407"/>
        <dbReference type="ChEBI" id="CHEBI:191202"/>
    </reaction>
</comment>
<comment type="catalytic activity">
    <reaction evidence="19">
        <text>L-alanyl-L-lysine(out) = L-alanyl-L-lysine(in)</text>
        <dbReference type="Rhea" id="RHEA:79415"/>
        <dbReference type="ChEBI" id="CHEBI:192470"/>
    </reaction>
</comment>
<evidence type="ECO:0000256" key="6">
    <source>
        <dbReference type="ARBA" id="ARBA00023136"/>
    </source>
</evidence>
<comment type="catalytic activity">
    <reaction evidence="9">
        <text>L-histidyl-glycine(out) = L-histidyl-glycine(in)</text>
        <dbReference type="Rhea" id="RHEA:79395"/>
        <dbReference type="ChEBI" id="CHEBI:229957"/>
    </reaction>
</comment>
<name>A0A1H0LBN3_9BACT</name>
<proteinExistence type="inferred from homology"/>
<evidence type="ECO:0000256" key="13">
    <source>
        <dbReference type="ARBA" id="ARBA00044893"/>
    </source>
</evidence>
<evidence type="ECO:0000256" key="20">
    <source>
        <dbReference type="ARBA" id="ARBA00044924"/>
    </source>
</evidence>
<evidence type="ECO:0000256" key="19">
    <source>
        <dbReference type="ARBA" id="ARBA00044919"/>
    </source>
</evidence>
<evidence type="ECO:0000256" key="5">
    <source>
        <dbReference type="ARBA" id="ARBA00022989"/>
    </source>
</evidence>
<feature type="transmembrane region" description="Helical" evidence="25">
    <location>
        <begin position="405"/>
        <end position="422"/>
    </location>
</feature>
<dbReference type="InterPro" id="IPR036259">
    <property type="entry name" value="MFS_trans_sf"/>
</dbReference>
<feature type="transmembrane region" description="Helical" evidence="25">
    <location>
        <begin position="46"/>
        <end position="62"/>
    </location>
</feature>
<feature type="transmembrane region" description="Helical" evidence="25">
    <location>
        <begin position="322"/>
        <end position="346"/>
    </location>
</feature>
<accession>A0A1H0LBN3</accession>
<evidence type="ECO:0000313" key="28">
    <source>
        <dbReference type="Proteomes" id="UP000199073"/>
    </source>
</evidence>
<dbReference type="Pfam" id="PF07690">
    <property type="entry name" value="MFS_1"/>
    <property type="match status" value="2"/>
</dbReference>
<feature type="transmembrane region" description="Helical" evidence="25">
    <location>
        <begin position="266"/>
        <end position="286"/>
    </location>
</feature>